<evidence type="ECO:0000313" key="5">
    <source>
        <dbReference type="EMBL" id="GAV19317.1"/>
    </source>
</evidence>
<evidence type="ECO:0000256" key="1">
    <source>
        <dbReference type="SAM" id="Coils"/>
    </source>
</evidence>
<keyword evidence="3" id="KW-1133">Transmembrane helix</keyword>
<dbReference type="Proteomes" id="UP000231632">
    <property type="component" value="Unassembled WGS sequence"/>
</dbReference>
<dbReference type="RefSeq" id="WP_072658521.1">
    <property type="nucleotide sequence ID" value="NZ_BDFD01000002.1"/>
</dbReference>
<dbReference type="OrthoDB" id="5565130at2"/>
<name>A0A1L8CK75_9PROT</name>
<keyword evidence="3" id="KW-0812">Transmembrane</keyword>
<keyword evidence="1" id="KW-0175">Coiled coil</keyword>
<gene>
    <name evidence="5" type="ORF">MMIC_P0251</name>
</gene>
<proteinExistence type="predicted"/>
<dbReference type="SUPFAM" id="SSF110997">
    <property type="entry name" value="Sporulation related repeat"/>
    <property type="match status" value="1"/>
</dbReference>
<dbReference type="STRING" id="1921010.MMIC_P0251"/>
<dbReference type="Gene3D" id="3.30.70.1070">
    <property type="entry name" value="Sporulation related repeat"/>
    <property type="match status" value="1"/>
</dbReference>
<evidence type="ECO:0000256" key="3">
    <source>
        <dbReference type="SAM" id="Phobius"/>
    </source>
</evidence>
<feature type="transmembrane region" description="Helical" evidence="3">
    <location>
        <begin position="106"/>
        <end position="126"/>
    </location>
</feature>
<comment type="caution">
    <text evidence="5">The sequence shown here is derived from an EMBL/GenBank/DDBJ whole genome shotgun (WGS) entry which is preliminary data.</text>
</comment>
<accession>A0A1L8CK75</accession>
<reference evidence="5 6" key="1">
    <citation type="journal article" date="2017" name="Arch. Microbiol.">
        <title>Mariprofundus micogutta sp. nov., a novel iron-oxidizing zetaproteobacterium isolated from a deep-sea hydrothermal field at the Bayonnaise knoll of the Izu-Ogasawara arc, and a description of Mariprofundales ord. nov. and Zetaproteobacteria classis nov.</title>
        <authorList>
            <person name="Makita H."/>
            <person name="Tanaka E."/>
            <person name="Mitsunobu S."/>
            <person name="Miyazaki M."/>
            <person name="Nunoura T."/>
            <person name="Uematsu K."/>
            <person name="Takaki Y."/>
            <person name="Nishi S."/>
            <person name="Shimamura S."/>
            <person name="Takai K."/>
        </authorList>
    </citation>
    <scope>NUCLEOTIDE SEQUENCE [LARGE SCALE GENOMIC DNA]</scope>
    <source>
        <strain evidence="5 6">ET2</strain>
    </source>
</reference>
<keyword evidence="6" id="KW-1185">Reference proteome</keyword>
<keyword evidence="3" id="KW-0472">Membrane</keyword>
<feature type="region of interest" description="Disordered" evidence="2">
    <location>
        <begin position="1"/>
        <end position="59"/>
    </location>
</feature>
<dbReference type="InterPro" id="IPR036680">
    <property type="entry name" value="SPOR-like_sf"/>
</dbReference>
<dbReference type="GO" id="GO:0042834">
    <property type="term" value="F:peptidoglycan binding"/>
    <property type="evidence" value="ECO:0007669"/>
    <property type="project" value="InterPro"/>
</dbReference>
<dbReference type="EMBL" id="BDFD01000002">
    <property type="protein sequence ID" value="GAV19317.1"/>
    <property type="molecule type" value="Genomic_DNA"/>
</dbReference>
<dbReference type="PROSITE" id="PS51724">
    <property type="entry name" value="SPOR"/>
    <property type="match status" value="1"/>
</dbReference>
<dbReference type="Pfam" id="PF05036">
    <property type="entry name" value="SPOR"/>
    <property type="match status" value="1"/>
</dbReference>
<evidence type="ECO:0000259" key="4">
    <source>
        <dbReference type="PROSITE" id="PS51724"/>
    </source>
</evidence>
<sequence length="343" mass="37372">MTDHRSDDKDYNLNHFDFSPDEPEQQKADLQENSSAEHEGSAEDRQEPLLSADAGEIEEPVIIARTETDAVESEGNQDNISAPLIPQMEADFPSSQPQNSGSGSTMATAFAVVAMLIAGGAVWLNFNQPEETDQAVKKDQLAPGYNTIINDELIKLRERVAVVELEKDELNQRVSQQNQVLLKMQKYNRTSANEIESLKAEVATLSSKLSKQAQKTAVKRVSKPVAVKPVSQAASAPVKKAAARAGTQYELPAPLESLPAGKKSSAGGWVVNIASVYSESAAKKELARLRGIGIDAEISESMVKGRQLFRIRTAGFASREEALQQKDRLASQHGIKDAWVHKP</sequence>
<evidence type="ECO:0000313" key="6">
    <source>
        <dbReference type="Proteomes" id="UP000231632"/>
    </source>
</evidence>
<dbReference type="AlphaFoldDB" id="A0A1L8CK75"/>
<feature type="coiled-coil region" evidence="1">
    <location>
        <begin position="153"/>
        <end position="215"/>
    </location>
</feature>
<feature type="compositionally biased region" description="Basic and acidic residues" evidence="2">
    <location>
        <begin position="1"/>
        <end position="12"/>
    </location>
</feature>
<organism evidence="5 6">
    <name type="scientific">Mariprofundus micogutta</name>
    <dbReference type="NCBI Taxonomy" id="1921010"/>
    <lineage>
        <taxon>Bacteria</taxon>
        <taxon>Pseudomonadati</taxon>
        <taxon>Pseudomonadota</taxon>
        <taxon>Candidatius Mariprofundia</taxon>
        <taxon>Mariprofundales</taxon>
        <taxon>Mariprofundaceae</taxon>
        <taxon>Mariprofundus</taxon>
    </lineage>
</organism>
<feature type="domain" description="SPOR" evidence="4">
    <location>
        <begin position="263"/>
        <end position="342"/>
    </location>
</feature>
<dbReference type="InterPro" id="IPR007730">
    <property type="entry name" value="SPOR-like_dom"/>
</dbReference>
<protein>
    <submittedName>
        <fullName evidence="5">Sporulation related domain protein</fullName>
    </submittedName>
</protein>
<feature type="compositionally biased region" description="Basic and acidic residues" evidence="2">
    <location>
        <begin position="24"/>
        <end position="47"/>
    </location>
</feature>
<evidence type="ECO:0000256" key="2">
    <source>
        <dbReference type="SAM" id="MobiDB-lite"/>
    </source>
</evidence>